<proteinExistence type="predicted"/>
<feature type="compositionally biased region" description="Basic residues" evidence="1">
    <location>
        <begin position="100"/>
        <end position="112"/>
    </location>
</feature>
<feature type="region of interest" description="Disordered" evidence="1">
    <location>
        <begin position="79"/>
        <end position="120"/>
    </location>
</feature>
<name>A0A811BQF0_9VIRU</name>
<reference evidence="2" key="1">
    <citation type="submission" date="2021-04" db="EMBL/GenBank/DDBJ databases">
        <title>Draft Genome Sequence of Pandoravirus japonicus, Isolated from the Sabaishi River of Niigata, Japan.</title>
        <authorList>
            <person name="Hosokawa N."/>
            <person name="Takahashi H."/>
            <person name="Aoki K."/>
            <person name="Takemura M."/>
        </authorList>
    </citation>
    <scope>NUCLEOTIDE SEQUENCE</scope>
</reference>
<protein>
    <submittedName>
        <fullName evidence="2">Uncharacterized protein</fullName>
    </submittedName>
</protein>
<organism evidence="2 3">
    <name type="scientific">Pandoravirus japonicus</name>
    <dbReference type="NCBI Taxonomy" id="2823154"/>
    <lineage>
        <taxon>Viruses</taxon>
        <taxon>Pandoravirus</taxon>
    </lineage>
</organism>
<accession>A0A811BQF0</accession>
<evidence type="ECO:0000313" key="2">
    <source>
        <dbReference type="EMBL" id="BCU03022.1"/>
    </source>
</evidence>
<evidence type="ECO:0000313" key="3">
    <source>
        <dbReference type="Proteomes" id="UP001253637"/>
    </source>
</evidence>
<sequence>MRVSGRRHAVVHARAARWDWLDAFFRNNNRKNAKAQCLGEKDGGSLVGVFFVCAMACDRRQEPRNGFFFCWWWSLCDRGSGHRRQTAPRAKERAPTTNGRPRKKCRKEKKKSTLTLLRNL</sequence>
<dbReference type="Proteomes" id="UP001253637">
    <property type="component" value="Segment"/>
</dbReference>
<evidence type="ECO:0000256" key="1">
    <source>
        <dbReference type="SAM" id="MobiDB-lite"/>
    </source>
</evidence>
<dbReference type="EMBL" id="LC625835">
    <property type="protein sequence ID" value="BCU03022.1"/>
    <property type="molecule type" value="Genomic_DNA"/>
</dbReference>